<proteinExistence type="predicted"/>
<dbReference type="EMBL" id="MN740186">
    <property type="protein sequence ID" value="QHT92495.1"/>
    <property type="molecule type" value="Genomic_DNA"/>
</dbReference>
<organism evidence="1">
    <name type="scientific">viral metagenome</name>
    <dbReference type="NCBI Taxonomy" id="1070528"/>
    <lineage>
        <taxon>unclassified sequences</taxon>
        <taxon>metagenomes</taxon>
        <taxon>organismal metagenomes</taxon>
    </lineage>
</organism>
<accession>A0A6C0IJ12</accession>
<sequence>MKVTIFGSCRQQPLLAHYTGTSIQEALTYPHYTKEIIQAIEFCKGMPISSLTTQHCFRTGILENRPITNQAELQREYEESDVIVVEIASRISYEWNHLFMHHIASEEQYGFYDRKAIVQRDLTDEEIEADLWRIKQLVHSGPKTKKLLVVSHIYTKEQGKRYDLIKLVERLCLKYDIAYLSPSEYLVHETGVYQEESVLAHYTDKGKYLIGLVYKEHIENLFKTKTVVFVVKQQYYNYTQTPTSCFWGIGDMIRAMYGMYKKSKQFSFHLIIDISQHPISNFLLHSTHNYTTQMISILDTIPLIPNDTIDMHLDTMFTTSDVVYMGAHCGLDAYDVCEYDAIIKQMIKRHFIPNSEFNSYFNQLTNNIPLSFMTIMHYRLGDSELVTNIIKPALLDKYYDHLFKYNVENSILLSDSYAFKSLALLRNCSALIFHHEIGHIGYDTSLTKIKNSLFEFFISSKVKNIKTYSVYEWASGFVYSIHKLFDIPIDVVTCLDNYISKPNMIIISQPWGGLGDNLQFSTLPQLYSEKGYDVYISSDNAYRNSQIADITWKLNPYIKGVTDLPPNAGSCNGVYWINNEYIKSIEHAHGFREGLNKYPVIYYTPKKIDALANTVIYDMNATSNDYSDFFILSSFIKIFNQYPGCEKKKIIPTSLPNVRATPSFFTESIHVHNLFEYCDIIYSCKALICLHSGTAVLASAVKRDNLTPDIHSIHNQEKRDPEGFLFDNVTYYFL</sequence>
<reference evidence="1" key="1">
    <citation type="journal article" date="2020" name="Nature">
        <title>Giant virus diversity and host interactions through global metagenomics.</title>
        <authorList>
            <person name="Schulz F."/>
            <person name="Roux S."/>
            <person name="Paez-Espino D."/>
            <person name="Jungbluth S."/>
            <person name="Walsh D.A."/>
            <person name="Denef V.J."/>
            <person name="McMahon K.D."/>
            <person name="Konstantinidis K.T."/>
            <person name="Eloe-Fadrosh E.A."/>
            <person name="Kyrpides N.C."/>
            <person name="Woyke T."/>
        </authorList>
    </citation>
    <scope>NUCLEOTIDE SEQUENCE</scope>
    <source>
        <strain evidence="1">GVMAG-M-3300023184-88</strain>
    </source>
</reference>
<dbReference type="AlphaFoldDB" id="A0A6C0IJ12"/>
<protein>
    <submittedName>
        <fullName evidence="1">Uncharacterized protein</fullName>
    </submittedName>
</protein>
<name>A0A6C0IJ12_9ZZZZ</name>
<evidence type="ECO:0000313" key="1">
    <source>
        <dbReference type="EMBL" id="QHT92495.1"/>
    </source>
</evidence>